<sequence length="1428" mass="158295">MGGLVIKKAYILAKQDAAYMALADRFAAIYFLATPHRGSDSAKMLKNILRVTSERAYVGDLERNSGAIQVINDEFRHVSGKIELWSFYETQSMKLFSSPIVDPESAVLGYREEKQVPMNADHRSICKFETQLDPNYISLRDALALTVTNITTAIPRLEQRERREEIKELRKYLGVSDVFDDDLLIVREARMRNSCQWISKKDIFVEWKDGGSENGSVLWIKGKPGTGKSVLTGYIIDQLRESGHDVGFFFFRHGDESKSRLSDCLRSLAFQMASTNTEVRKAILQMRADEIRLDNVEERALWRVLFLSGIFETTTTRHFWVIDALDECSNPSFLLNSALSRRDGFSPLRVLITGRDTTDLHHGFLALPPALVQTLSVSVADTLPDLRLMIESRFQTFGVVGLEDRATLVETILDRSEGSFLWTTLLLKELKSCHSKKEIYQVLGDVPGDMKPLYKRTLDSMSQAIRGKVLAKAVLLWVACAVRPMTTGELNSALSLDIQDTFPMLEESIAVLCGQLVVVDTLGKVQMVHETAREFLLSDQLDSEFAIDRTKAHTRMAQTCLTYLIGKEMKPPRTTRRQSLANMQMKRSEFATYACTAYSYHLSRADPQAEEPLQLVEQFLKVNILSWIEVIADSGDLSGLSRASKHLNAYVNACSIERSPGDSRIRALRQWTEDLVRIPAMFSTALIKSPSAIYSLIPPFCPTGSMIHNTSSPGRRPAVLTALNEHWDDRLVCVGFSQGRPSALCYGEEFLAVGLTTGTVTLYYAASYQEYRVLNHGESVRFIAFKSKIDLIATCGTRMVKVWDVRNGVLVYSLDGPPRPLDMDFDGNVLLVASQKNFIASWDLGNGASPEPPRPWSDTPDATRSPPRRPPCALSMSVGHGILAVAYSGQPITLWDMKEDAYIGSCGKKLSSGETSTHVVVALAFNPNPSIEMLVVAYLDGDLALLDPLVNQQLKCFRASCQTLNVSPNGQFLAAGGGDGAIDVYNFSTLKLLYRVKSSNSFIKDLGFARDSLHLADIRGTQFTVWEPEVLLRDSLSDGSSGTFSASIVETAALEAKAKITAIVVHPAADVIFCGKDDGMVVLYDKKTGRFLHTVYNHKSSVRLLAWCQQRNGLLSVDAGNRIFLHKIQKAADQGPSSADVQVLFQSHLESDNAIYDILLGGDAGKLVVSTRESDHLFTLTGEHKKDRTCLGLPPIRKWVHHPRSSLHLICVDSLTVRIYLWDDWSEVESFSLALDNDTIQLKSVVLYSFMGEQRILLEFSELDGSPKTRSLAIFNANRFDISSGTGGALLNEESNPSAAVPSPGAIDDGKEVIAVPRSVAPLDSQVTTIAANVAHVIGVNDSGRLIFLDRSSWICSADLKEYGHDDGAGHGPPTVEFSRHCFVPYDWFAGGRDIVCALGQQDILFTRRGDLAIVRGYFDHSERAFSE</sequence>
<feature type="region of interest" description="Disordered" evidence="2">
    <location>
        <begin position="849"/>
        <end position="870"/>
    </location>
</feature>
<dbReference type="InterPro" id="IPR056884">
    <property type="entry name" value="NPHP3-like_N"/>
</dbReference>
<evidence type="ECO:0000256" key="1">
    <source>
        <dbReference type="ARBA" id="ARBA00022737"/>
    </source>
</evidence>
<dbReference type="InterPro" id="IPR054471">
    <property type="entry name" value="GPIID_WHD"/>
</dbReference>
<keyword evidence="1" id="KW-0677">Repeat</keyword>
<feature type="domain" description="Nephrocystin 3-like N-terminal" evidence="4">
    <location>
        <begin position="193"/>
        <end position="355"/>
    </location>
</feature>
<dbReference type="InterPro" id="IPR015943">
    <property type="entry name" value="WD40/YVTN_repeat-like_dom_sf"/>
</dbReference>
<dbReference type="SUPFAM" id="SSF50998">
    <property type="entry name" value="Quinoprotein alcohol dehydrogenase-like"/>
    <property type="match status" value="1"/>
</dbReference>
<dbReference type="SMART" id="SM00320">
    <property type="entry name" value="WD40"/>
    <property type="match status" value="7"/>
</dbReference>
<dbReference type="EMBL" id="JANBVO010000019">
    <property type="protein sequence ID" value="KAJ9143353.1"/>
    <property type="molecule type" value="Genomic_DNA"/>
</dbReference>
<gene>
    <name evidence="5" type="ORF">NKR23_g6536</name>
</gene>
<dbReference type="Gene3D" id="2.130.10.10">
    <property type="entry name" value="YVTN repeat-like/Quinoprotein amine dehydrogenase"/>
    <property type="match status" value="2"/>
</dbReference>
<dbReference type="Gene3D" id="3.40.50.1820">
    <property type="entry name" value="alpha/beta hydrolase"/>
    <property type="match status" value="1"/>
</dbReference>
<dbReference type="Pfam" id="PF22939">
    <property type="entry name" value="WHD_GPIID"/>
    <property type="match status" value="1"/>
</dbReference>
<dbReference type="PANTHER" id="PTHR10039:SF16">
    <property type="entry name" value="GPI INOSITOL-DEACYLASE"/>
    <property type="match status" value="1"/>
</dbReference>
<protein>
    <submittedName>
        <fullName evidence="5">GPI inositol-deacylase</fullName>
    </submittedName>
</protein>
<dbReference type="Gene3D" id="3.40.50.300">
    <property type="entry name" value="P-loop containing nucleotide triphosphate hydrolases"/>
    <property type="match status" value="1"/>
</dbReference>
<dbReference type="InterPro" id="IPR001680">
    <property type="entry name" value="WD40_rpt"/>
</dbReference>
<evidence type="ECO:0000313" key="6">
    <source>
        <dbReference type="Proteomes" id="UP001174694"/>
    </source>
</evidence>
<evidence type="ECO:0000259" key="3">
    <source>
        <dbReference type="Pfam" id="PF22939"/>
    </source>
</evidence>
<dbReference type="InterPro" id="IPR029058">
    <property type="entry name" value="AB_hydrolase_fold"/>
</dbReference>
<dbReference type="InterPro" id="IPR011047">
    <property type="entry name" value="Quinoprotein_ADH-like_sf"/>
</dbReference>
<name>A0AA38VP00_9PEZI</name>
<feature type="domain" description="GPI inositol-deacylase winged helix" evidence="3">
    <location>
        <begin position="458"/>
        <end position="548"/>
    </location>
</feature>
<dbReference type="Pfam" id="PF24883">
    <property type="entry name" value="NPHP3_N"/>
    <property type="match status" value="1"/>
</dbReference>
<dbReference type="SUPFAM" id="SSF82171">
    <property type="entry name" value="DPP6 N-terminal domain-like"/>
    <property type="match status" value="1"/>
</dbReference>
<dbReference type="InterPro" id="IPR027417">
    <property type="entry name" value="P-loop_NTPase"/>
</dbReference>
<keyword evidence="6" id="KW-1185">Reference proteome</keyword>
<evidence type="ECO:0000259" key="4">
    <source>
        <dbReference type="Pfam" id="PF24883"/>
    </source>
</evidence>
<reference evidence="5" key="1">
    <citation type="submission" date="2022-07" db="EMBL/GenBank/DDBJ databases">
        <title>Fungi with potential for degradation of polypropylene.</title>
        <authorList>
            <person name="Gostincar C."/>
        </authorList>
    </citation>
    <scope>NUCLEOTIDE SEQUENCE</scope>
    <source>
        <strain evidence="5">EXF-13308</strain>
    </source>
</reference>
<evidence type="ECO:0000256" key="2">
    <source>
        <dbReference type="SAM" id="MobiDB-lite"/>
    </source>
</evidence>
<comment type="caution">
    <text evidence="5">The sequence shown here is derived from an EMBL/GenBank/DDBJ whole genome shotgun (WGS) entry which is preliminary data.</text>
</comment>
<proteinExistence type="predicted"/>
<dbReference type="Proteomes" id="UP001174694">
    <property type="component" value="Unassembled WGS sequence"/>
</dbReference>
<organism evidence="5 6">
    <name type="scientific">Pleurostoma richardsiae</name>
    <dbReference type="NCBI Taxonomy" id="41990"/>
    <lineage>
        <taxon>Eukaryota</taxon>
        <taxon>Fungi</taxon>
        <taxon>Dikarya</taxon>
        <taxon>Ascomycota</taxon>
        <taxon>Pezizomycotina</taxon>
        <taxon>Sordariomycetes</taxon>
        <taxon>Sordariomycetidae</taxon>
        <taxon>Calosphaeriales</taxon>
        <taxon>Pleurostomataceae</taxon>
        <taxon>Pleurostoma</taxon>
    </lineage>
</organism>
<evidence type="ECO:0000313" key="5">
    <source>
        <dbReference type="EMBL" id="KAJ9143353.1"/>
    </source>
</evidence>
<dbReference type="SUPFAM" id="SSF52540">
    <property type="entry name" value="P-loop containing nucleoside triphosphate hydrolases"/>
    <property type="match status" value="1"/>
</dbReference>
<dbReference type="PANTHER" id="PTHR10039">
    <property type="entry name" value="AMELOGENIN"/>
    <property type="match status" value="1"/>
</dbReference>
<accession>A0AA38VP00</accession>